<dbReference type="SUPFAM" id="SSF52518">
    <property type="entry name" value="Thiamin diphosphate-binding fold (THDP-binding)"/>
    <property type="match status" value="1"/>
</dbReference>
<evidence type="ECO:0000259" key="1">
    <source>
        <dbReference type="Pfam" id="PF02775"/>
    </source>
</evidence>
<proteinExistence type="predicted"/>
<dbReference type="Pfam" id="PF02775">
    <property type="entry name" value="TPP_enzyme_C"/>
    <property type="match status" value="1"/>
</dbReference>
<dbReference type="InterPro" id="IPR029061">
    <property type="entry name" value="THDP-binding"/>
</dbReference>
<feature type="non-terminal residue" evidence="2">
    <location>
        <position position="1"/>
    </location>
</feature>
<feature type="domain" description="Thiamine pyrophosphate enzyme TPP-binding" evidence="1">
    <location>
        <begin position="27"/>
        <end position="74"/>
    </location>
</feature>
<dbReference type="GO" id="GO:0030976">
    <property type="term" value="F:thiamine pyrophosphate binding"/>
    <property type="evidence" value="ECO:0007669"/>
    <property type="project" value="InterPro"/>
</dbReference>
<dbReference type="Gene3D" id="3.40.50.970">
    <property type="match status" value="1"/>
</dbReference>
<comment type="caution">
    <text evidence="2">The sequence shown here is derived from an EMBL/GenBank/DDBJ whole genome shotgun (WGS) entry which is preliminary data.</text>
</comment>
<name>W1YMG6_9ZZZZ</name>
<dbReference type="InterPro" id="IPR011766">
    <property type="entry name" value="TPP_enzyme_TPP-bd"/>
</dbReference>
<accession>W1YMG6</accession>
<sequence length="102" mass="11629">LFYDKRYACTNLLMDESSIVTRDMIDNDEFEYVPNFVQLAEAYGAKAMRITKVEDIEKGFQLADTFKDGPTLLEFIIPTELNVLPMVPAGKSLSDMLLKDKK</sequence>
<dbReference type="GO" id="GO:0003824">
    <property type="term" value="F:catalytic activity"/>
    <property type="evidence" value="ECO:0007669"/>
    <property type="project" value="InterPro"/>
</dbReference>
<evidence type="ECO:0000313" key="2">
    <source>
        <dbReference type="EMBL" id="ETJ43677.1"/>
    </source>
</evidence>
<gene>
    <name evidence="2" type="ORF">Q604_UNBC02311G0001</name>
</gene>
<dbReference type="AlphaFoldDB" id="W1YMG6"/>
<protein>
    <submittedName>
        <fullName evidence="2">Acetolactate synthase</fullName>
    </submittedName>
</protein>
<dbReference type="EMBL" id="AZMM01002311">
    <property type="protein sequence ID" value="ETJ43677.1"/>
    <property type="molecule type" value="Genomic_DNA"/>
</dbReference>
<reference evidence="2" key="1">
    <citation type="submission" date="2013-12" db="EMBL/GenBank/DDBJ databases">
        <title>A Varibaculum cambriense genome reconstructed from a premature infant gut community with otherwise low bacterial novelty that shifts toward anaerobic metabolism during the third week of life.</title>
        <authorList>
            <person name="Brown C.T."/>
            <person name="Sharon I."/>
            <person name="Thomas B.C."/>
            <person name="Castelle C.J."/>
            <person name="Morowitz M.J."/>
            <person name="Banfield J.F."/>
        </authorList>
    </citation>
    <scope>NUCLEOTIDE SEQUENCE</scope>
</reference>
<organism evidence="2">
    <name type="scientific">human gut metagenome</name>
    <dbReference type="NCBI Taxonomy" id="408170"/>
    <lineage>
        <taxon>unclassified sequences</taxon>
        <taxon>metagenomes</taxon>
        <taxon>organismal metagenomes</taxon>
    </lineage>
</organism>